<keyword evidence="1" id="KW-0732">Signal</keyword>
<dbReference type="STRING" id="136857.CTEST_11420"/>
<evidence type="ECO:0000256" key="1">
    <source>
        <dbReference type="SAM" id="SignalP"/>
    </source>
</evidence>
<evidence type="ECO:0000313" key="3">
    <source>
        <dbReference type="Proteomes" id="UP000035540"/>
    </source>
</evidence>
<dbReference type="AlphaFoldDB" id="A0A0G3H8I2"/>
<organism evidence="2 3">
    <name type="scientific">Corynebacterium testudinoris</name>
    <dbReference type="NCBI Taxonomy" id="136857"/>
    <lineage>
        <taxon>Bacteria</taxon>
        <taxon>Bacillati</taxon>
        <taxon>Actinomycetota</taxon>
        <taxon>Actinomycetes</taxon>
        <taxon>Mycobacteriales</taxon>
        <taxon>Corynebacteriaceae</taxon>
        <taxon>Corynebacterium</taxon>
    </lineage>
</organism>
<dbReference type="EMBL" id="CP011545">
    <property type="protein sequence ID" value="AKK09691.1"/>
    <property type="molecule type" value="Genomic_DNA"/>
</dbReference>
<evidence type="ECO:0008006" key="4">
    <source>
        <dbReference type="Google" id="ProtNLM"/>
    </source>
</evidence>
<dbReference type="RefSeq" id="WP_052844387.1">
    <property type="nucleotide sequence ID" value="NZ_CP011545.1"/>
</dbReference>
<proteinExistence type="predicted"/>
<reference evidence="3" key="2">
    <citation type="submission" date="2015-05" db="EMBL/GenBank/DDBJ databases">
        <title>Complete genome sequence of Corynebacterium testudinoris DSM 44614, recovered from necrotic lesions in the mouth of a tortoise.</title>
        <authorList>
            <person name="Ruckert C."/>
            <person name="Albersmeier A."/>
            <person name="Winkler A."/>
            <person name="Tauch A."/>
        </authorList>
    </citation>
    <scope>NUCLEOTIDE SEQUENCE [LARGE SCALE GENOMIC DNA]</scope>
    <source>
        <strain evidence="3">DSM 44614</strain>
    </source>
</reference>
<dbReference type="KEGG" id="cted:CTEST_11420"/>
<feature type="signal peptide" evidence="1">
    <location>
        <begin position="1"/>
        <end position="18"/>
    </location>
</feature>
<dbReference type="Proteomes" id="UP000035540">
    <property type="component" value="Chromosome"/>
</dbReference>
<dbReference type="PROSITE" id="PS51257">
    <property type="entry name" value="PROKAR_LIPOPROTEIN"/>
    <property type="match status" value="1"/>
</dbReference>
<protein>
    <recommendedName>
        <fullName evidence="4">META domain protein</fullName>
    </recommendedName>
</protein>
<dbReference type="OrthoDB" id="4412202at2"/>
<feature type="chain" id="PRO_5038530225" description="META domain protein" evidence="1">
    <location>
        <begin position="19"/>
        <end position="150"/>
    </location>
</feature>
<gene>
    <name evidence="2" type="ORF">CTEST_11420</name>
</gene>
<keyword evidence="3" id="KW-1185">Reference proteome</keyword>
<reference evidence="2 3" key="1">
    <citation type="journal article" date="2015" name="Genome Announc.">
        <title>Complete Genome Sequence of the Type Strain Corynebacterium testudinoris DSM 44614, Recovered from Necrotic Lesions in the Mouth of a Tortoise.</title>
        <authorList>
            <person name="Ruckert C."/>
            <person name="Kriete M."/>
            <person name="Jaenicke S."/>
            <person name="Winkler A."/>
            <person name="Tauch A."/>
        </authorList>
    </citation>
    <scope>NUCLEOTIDE SEQUENCE [LARGE SCALE GENOMIC DNA]</scope>
    <source>
        <strain evidence="2 3">DSM 44614</strain>
    </source>
</reference>
<evidence type="ECO:0000313" key="2">
    <source>
        <dbReference type="EMBL" id="AKK09691.1"/>
    </source>
</evidence>
<name>A0A0G3H8I2_9CORY</name>
<dbReference type="PATRIC" id="fig|136857.5.peg.2253"/>
<accession>A0A0G3H8I2</accession>
<sequence>MKARVLAIAAVGVLAACSAPPPTITEATWQVTNIWTDPGAPAAVPVGGALAFGEASLAGTTGCSPIQGAVTFTRDGATVAAKDAQSVTIDRIEVEAAPADCRAAWTHEQLSALLVPGATFDLYQPHDTELTLTLRGDEIDRPAIGLSSLG</sequence>